<evidence type="ECO:0000256" key="1">
    <source>
        <dbReference type="SAM" id="SignalP"/>
    </source>
</evidence>
<dbReference type="PANTHER" id="PTHR14859:SF15">
    <property type="entry name" value="ENDONUCLEASE_EXONUCLEASE_PHOSPHATASE DOMAIN-CONTAINING PROTEIN"/>
    <property type="match status" value="1"/>
</dbReference>
<evidence type="ECO:0000313" key="4">
    <source>
        <dbReference type="Proteomes" id="UP000236731"/>
    </source>
</evidence>
<name>A0A1H5V965_9SPHI</name>
<keyword evidence="3" id="KW-0378">Hydrolase</keyword>
<feature type="chain" id="PRO_5009286962" evidence="1">
    <location>
        <begin position="19"/>
        <end position="252"/>
    </location>
</feature>
<dbReference type="Pfam" id="PF03372">
    <property type="entry name" value="Exo_endo_phos"/>
    <property type="match status" value="1"/>
</dbReference>
<keyword evidence="3" id="KW-0540">Nuclease</keyword>
<sequence length="252" mass="28374">MRIFSLFVCLFLALSVHAQKVKILTYNIHHANPPSKPGVIDINAIAKVINESGAEIVGIQEVDILVSRSEMMNQAEKLAELTGMEYYFSKGINLEKGYYGTLILSKHKIVGKRRYDLPMPVASENRSLAIVDVQLPDGKTISLANTHLDLKEENRIEQAAFINELGELYSKPLILVGDLNAKPNSKPIKLLEQYFVRNTKDNKPTSPNVNPKNEIDYIMVLNNMKFSWISYRVIAETYASDHLPLVAEIAFN</sequence>
<accession>A0A1H5V965</accession>
<evidence type="ECO:0000259" key="2">
    <source>
        <dbReference type="Pfam" id="PF03372"/>
    </source>
</evidence>
<organism evidence="3 4">
    <name type="scientific">Sphingobacterium lactis</name>
    <dbReference type="NCBI Taxonomy" id="797291"/>
    <lineage>
        <taxon>Bacteria</taxon>
        <taxon>Pseudomonadati</taxon>
        <taxon>Bacteroidota</taxon>
        <taxon>Sphingobacteriia</taxon>
        <taxon>Sphingobacteriales</taxon>
        <taxon>Sphingobacteriaceae</taxon>
        <taxon>Sphingobacterium</taxon>
    </lineage>
</organism>
<dbReference type="InterPro" id="IPR036691">
    <property type="entry name" value="Endo/exonu/phosph_ase_sf"/>
</dbReference>
<dbReference type="EMBL" id="FNUT01000003">
    <property type="protein sequence ID" value="SEF83922.1"/>
    <property type="molecule type" value="Genomic_DNA"/>
</dbReference>
<dbReference type="RefSeq" id="WP_103905444.1">
    <property type="nucleotide sequence ID" value="NZ_CP049246.1"/>
</dbReference>
<dbReference type="Gene3D" id="3.60.10.10">
    <property type="entry name" value="Endonuclease/exonuclease/phosphatase"/>
    <property type="match status" value="1"/>
</dbReference>
<dbReference type="InterPro" id="IPR051916">
    <property type="entry name" value="GPI-anchor_lipid_remodeler"/>
</dbReference>
<dbReference type="SUPFAM" id="SSF56219">
    <property type="entry name" value="DNase I-like"/>
    <property type="match status" value="1"/>
</dbReference>
<dbReference type="PANTHER" id="PTHR14859">
    <property type="entry name" value="CALCOFLUOR WHITE HYPERSENSITIVE PROTEIN PRECURSOR"/>
    <property type="match status" value="1"/>
</dbReference>
<keyword evidence="1" id="KW-0732">Signal</keyword>
<protein>
    <submittedName>
        <fullName evidence="3">Metal-dependent hydrolase, endonuclease/exonuclease/phosphatase family</fullName>
    </submittedName>
</protein>
<dbReference type="AlphaFoldDB" id="A0A1H5V965"/>
<proteinExistence type="predicted"/>
<dbReference type="OrthoDB" id="5447300at2"/>
<dbReference type="InterPro" id="IPR005135">
    <property type="entry name" value="Endo/exonuclease/phosphatase"/>
</dbReference>
<reference evidence="4" key="1">
    <citation type="submission" date="2016-10" db="EMBL/GenBank/DDBJ databases">
        <authorList>
            <person name="Varghese N."/>
            <person name="Submissions S."/>
        </authorList>
    </citation>
    <scope>NUCLEOTIDE SEQUENCE [LARGE SCALE GENOMIC DNA]</scope>
    <source>
        <strain evidence="4">DSM 22361</strain>
    </source>
</reference>
<dbReference type="Proteomes" id="UP000236731">
    <property type="component" value="Unassembled WGS sequence"/>
</dbReference>
<dbReference type="GO" id="GO:0004519">
    <property type="term" value="F:endonuclease activity"/>
    <property type="evidence" value="ECO:0007669"/>
    <property type="project" value="UniProtKB-KW"/>
</dbReference>
<dbReference type="GO" id="GO:0016020">
    <property type="term" value="C:membrane"/>
    <property type="evidence" value="ECO:0007669"/>
    <property type="project" value="GOC"/>
</dbReference>
<dbReference type="GO" id="GO:0006506">
    <property type="term" value="P:GPI anchor biosynthetic process"/>
    <property type="evidence" value="ECO:0007669"/>
    <property type="project" value="TreeGrafter"/>
</dbReference>
<gene>
    <name evidence="3" type="ORF">SAMN05421877_10361</name>
</gene>
<keyword evidence="4" id="KW-1185">Reference proteome</keyword>
<dbReference type="GO" id="GO:0004527">
    <property type="term" value="F:exonuclease activity"/>
    <property type="evidence" value="ECO:0007669"/>
    <property type="project" value="UniProtKB-KW"/>
</dbReference>
<keyword evidence="3" id="KW-0269">Exonuclease</keyword>
<evidence type="ECO:0000313" key="3">
    <source>
        <dbReference type="EMBL" id="SEF83922.1"/>
    </source>
</evidence>
<feature type="domain" description="Endonuclease/exonuclease/phosphatase" evidence="2">
    <location>
        <begin position="24"/>
        <end position="224"/>
    </location>
</feature>
<feature type="signal peptide" evidence="1">
    <location>
        <begin position="1"/>
        <end position="18"/>
    </location>
</feature>
<keyword evidence="3" id="KW-0255">Endonuclease</keyword>